<keyword evidence="4 10" id="KW-0067">ATP-binding</keyword>
<keyword evidence="3" id="KW-0547">Nucleotide-binding</keyword>
<keyword evidence="11" id="KW-1185">Reference proteome</keyword>
<dbReference type="InterPro" id="IPR027417">
    <property type="entry name" value="P-loop_NTPase"/>
</dbReference>
<evidence type="ECO:0000256" key="1">
    <source>
        <dbReference type="ARBA" id="ARBA00004651"/>
    </source>
</evidence>
<dbReference type="Gene3D" id="3.40.50.300">
    <property type="entry name" value="P-loop containing nucleotide triphosphate hydrolases"/>
    <property type="match status" value="1"/>
</dbReference>
<dbReference type="Gene3D" id="1.20.1560.10">
    <property type="entry name" value="ABC transporter type 1, transmembrane domain"/>
    <property type="match status" value="1"/>
</dbReference>
<dbReference type="Pfam" id="PF00664">
    <property type="entry name" value="ABC_membrane"/>
    <property type="match status" value="1"/>
</dbReference>
<evidence type="ECO:0000256" key="7">
    <source>
        <dbReference type="SAM" id="Phobius"/>
    </source>
</evidence>
<dbReference type="AlphaFoldDB" id="A0A398CGM3"/>
<accession>A0A398CGM3</accession>
<keyword evidence="2 7" id="KW-0812">Transmembrane</keyword>
<comment type="caution">
    <text evidence="10">The sequence shown here is derived from an EMBL/GenBank/DDBJ whole genome shotgun (WGS) entry which is preliminary data.</text>
</comment>
<organism evidence="10 11">
    <name type="scientific">Cohnella faecalis</name>
    <dbReference type="NCBI Taxonomy" id="2315694"/>
    <lineage>
        <taxon>Bacteria</taxon>
        <taxon>Bacillati</taxon>
        <taxon>Bacillota</taxon>
        <taxon>Bacilli</taxon>
        <taxon>Bacillales</taxon>
        <taxon>Paenibacillaceae</taxon>
        <taxon>Cohnella</taxon>
    </lineage>
</organism>
<evidence type="ECO:0000313" key="10">
    <source>
        <dbReference type="EMBL" id="RIE02366.1"/>
    </source>
</evidence>
<feature type="transmembrane region" description="Helical" evidence="7">
    <location>
        <begin position="20"/>
        <end position="45"/>
    </location>
</feature>
<dbReference type="InterPro" id="IPR003593">
    <property type="entry name" value="AAA+_ATPase"/>
</dbReference>
<feature type="domain" description="ABC transporter" evidence="8">
    <location>
        <begin position="360"/>
        <end position="598"/>
    </location>
</feature>
<protein>
    <submittedName>
        <fullName evidence="10">ABC transporter ATP-binding protein</fullName>
    </submittedName>
</protein>
<gene>
    <name evidence="10" type="ORF">D3H35_16765</name>
</gene>
<dbReference type="InterPro" id="IPR036640">
    <property type="entry name" value="ABC1_TM_sf"/>
</dbReference>
<dbReference type="GO" id="GO:0005886">
    <property type="term" value="C:plasma membrane"/>
    <property type="evidence" value="ECO:0007669"/>
    <property type="project" value="UniProtKB-SubCell"/>
</dbReference>
<dbReference type="Pfam" id="PF00005">
    <property type="entry name" value="ABC_tran"/>
    <property type="match status" value="1"/>
</dbReference>
<dbReference type="SUPFAM" id="SSF52540">
    <property type="entry name" value="P-loop containing nucleoside triphosphate hydrolases"/>
    <property type="match status" value="1"/>
</dbReference>
<evidence type="ECO:0000256" key="6">
    <source>
        <dbReference type="ARBA" id="ARBA00023136"/>
    </source>
</evidence>
<dbReference type="GO" id="GO:0005524">
    <property type="term" value="F:ATP binding"/>
    <property type="evidence" value="ECO:0007669"/>
    <property type="project" value="UniProtKB-KW"/>
</dbReference>
<feature type="transmembrane region" description="Helical" evidence="7">
    <location>
        <begin position="179"/>
        <end position="197"/>
    </location>
</feature>
<dbReference type="SUPFAM" id="SSF90123">
    <property type="entry name" value="ABC transporter transmembrane region"/>
    <property type="match status" value="1"/>
</dbReference>
<evidence type="ECO:0000313" key="11">
    <source>
        <dbReference type="Proteomes" id="UP000266340"/>
    </source>
</evidence>
<evidence type="ECO:0000256" key="5">
    <source>
        <dbReference type="ARBA" id="ARBA00022989"/>
    </source>
</evidence>
<proteinExistence type="predicted"/>
<comment type="subcellular location">
    <subcellularLocation>
        <location evidence="1">Cell membrane</location>
        <topology evidence="1">Multi-pass membrane protein</topology>
    </subcellularLocation>
</comment>
<dbReference type="PROSITE" id="PS50893">
    <property type="entry name" value="ABC_TRANSPORTER_2"/>
    <property type="match status" value="1"/>
</dbReference>
<dbReference type="GO" id="GO:0016887">
    <property type="term" value="F:ATP hydrolysis activity"/>
    <property type="evidence" value="ECO:0007669"/>
    <property type="project" value="InterPro"/>
</dbReference>
<name>A0A398CGM3_9BACL</name>
<evidence type="ECO:0000259" key="9">
    <source>
        <dbReference type="PROSITE" id="PS50929"/>
    </source>
</evidence>
<evidence type="ECO:0000256" key="4">
    <source>
        <dbReference type="ARBA" id="ARBA00022840"/>
    </source>
</evidence>
<reference evidence="10 11" key="1">
    <citation type="submission" date="2018-09" db="EMBL/GenBank/DDBJ databases">
        <title>Cohnella cavernae sp. nov., isolated from a karst cave.</title>
        <authorList>
            <person name="Zhu H."/>
        </authorList>
    </citation>
    <scope>NUCLEOTIDE SEQUENCE [LARGE SCALE GENOMIC DNA]</scope>
    <source>
        <strain evidence="10 11">K2E09-144</strain>
    </source>
</reference>
<dbReference type="EMBL" id="QXJM01000039">
    <property type="protein sequence ID" value="RIE02366.1"/>
    <property type="molecule type" value="Genomic_DNA"/>
</dbReference>
<dbReference type="InterPro" id="IPR017871">
    <property type="entry name" value="ABC_transporter-like_CS"/>
</dbReference>
<dbReference type="PROSITE" id="PS50929">
    <property type="entry name" value="ABC_TM1F"/>
    <property type="match status" value="1"/>
</dbReference>
<keyword evidence="6 7" id="KW-0472">Membrane</keyword>
<sequence>MTKERVPRMDKSTIPQLKNLFVRILPMLWKIAPGLFTVSIFIHLLQAAIPSLQLYLTQQLIDGVVSMINNEPGSWNHAVYIVGLQGAALALDNGLRTCGTYVMAATKQKANYELNRIVIDKCSKLPLVYFDQPQYYDQLQRVSKGVEYRGISILEYLFQLLQSVFTIAGFLVILANLHYTLAVGMVLLVIPILLINIKIGKQKYRQMVEQTEKSRKVDYLSELLKEREAAKEMRVFELFPFMKMRWRKLYWDNAGEQIALERRSLLKQFGAELISGIVTLCITFYLLLLTYRGQLTLGSFAALNQALATTRHQLIIAVVNMSRIHEELLFMNEWFAFLSMPEKSDSALSETTGETREEGIQVRNLTFAYPGHSEPVLKNVSFDVKPKQKVAIVGSNGAGKSTLIKCIMALYEPQQGHVSIDGERADKDGARYNKFSVVFQDFVRFQFSVQHSIGFGNLDRLEDRAWAEVAAAKAGASEFIDRMPRKFDTLLGPMFDEGHELSYGQWQKVALGRAFFKDAEFIVLDEPTSALDPIAEAQLFEQFAKLTEGKTTFMVSHRLGSCRFADHILVLKDGRLIEQGTHNELLALNGEYAEMYTTQSQWYETPN</sequence>
<dbReference type="PANTHER" id="PTHR43394">
    <property type="entry name" value="ATP-DEPENDENT PERMEASE MDL1, MITOCHONDRIAL"/>
    <property type="match status" value="1"/>
</dbReference>
<dbReference type="Proteomes" id="UP000266340">
    <property type="component" value="Unassembled WGS sequence"/>
</dbReference>
<dbReference type="SMART" id="SM00382">
    <property type="entry name" value="AAA"/>
    <property type="match status" value="1"/>
</dbReference>
<dbReference type="InterPro" id="IPR011527">
    <property type="entry name" value="ABC1_TM_dom"/>
</dbReference>
<keyword evidence="5 7" id="KW-1133">Transmembrane helix</keyword>
<evidence type="ECO:0000259" key="8">
    <source>
        <dbReference type="PROSITE" id="PS50893"/>
    </source>
</evidence>
<dbReference type="PROSITE" id="PS00211">
    <property type="entry name" value="ABC_TRANSPORTER_1"/>
    <property type="match status" value="1"/>
</dbReference>
<feature type="domain" description="ABC transmembrane type-1" evidence="9">
    <location>
        <begin position="38"/>
        <end position="326"/>
    </location>
</feature>
<evidence type="ECO:0000256" key="3">
    <source>
        <dbReference type="ARBA" id="ARBA00022741"/>
    </source>
</evidence>
<dbReference type="InterPro" id="IPR003439">
    <property type="entry name" value="ABC_transporter-like_ATP-bd"/>
</dbReference>
<feature type="transmembrane region" description="Helical" evidence="7">
    <location>
        <begin position="269"/>
        <end position="291"/>
    </location>
</feature>
<evidence type="ECO:0000256" key="2">
    <source>
        <dbReference type="ARBA" id="ARBA00022692"/>
    </source>
</evidence>
<dbReference type="InterPro" id="IPR039421">
    <property type="entry name" value="Type_1_exporter"/>
</dbReference>
<dbReference type="PANTHER" id="PTHR43394:SF1">
    <property type="entry name" value="ATP-BINDING CASSETTE SUB-FAMILY B MEMBER 10, MITOCHONDRIAL"/>
    <property type="match status" value="1"/>
</dbReference>
<dbReference type="GO" id="GO:0015421">
    <property type="term" value="F:ABC-type oligopeptide transporter activity"/>
    <property type="evidence" value="ECO:0007669"/>
    <property type="project" value="TreeGrafter"/>
</dbReference>